<evidence type="ECO:0000256" key="7">
    <source>
        <dbReference type="SAM" id="Phobius"/>
    </source>
</evidence>
<protein>
    <submittedName>
        <fullName evidence="9">StaN</fullName>
    </submittedName>
</protein>
<dbReference type="Proteomes" id="UP000028341">
    <property type="component" value="Unassembled WGS sequence"/>
</dbReference>
<dbReference type="PANTHER" id="PTHR32468:SF0">
    <property type="entry name" value="K(+)_H(+) ANTIPORTER 1"/>
    <property type="match status" value="1"/>
</dbReference>
<proteinExistence type="predicted"/>
<evidence type="ECO:0000256" key="2">
    <source>
        <dbReference type="ARBA" id="ARBA00022448"/>
    </source>
</evidence>
<dbReference type="EMBL" id="JFCB01000001">
    <property type="protein sequence ID" value="KES08716.1"/>
    <property type="molecule type" value="Genomic_DNA"/>
</dbReference>
<feature type="transmembrane region" description="Helical" evidence="7">
    <location>
        <begin position="330"/>
        <end position="352"/>
    </location>
</feature>
<keyword evidence="5" id="KW-0406">Ion transport</keyword>
<dbReference type="PANTHER" id="PTHR32468">
    <property type="entry name" value="CATION/H + ANTIPORTER"/>
    <property type="match status" value="1"/>
</dbReference>
<feature type="transmembrane region" description="Helical" evidence="7">
    <location>
        <begin position="147"/>
        <end position="170"/>
    </location>
</feature>
<sequence>MDHWSIAARSADSLTGEMLAGLAVTFAVAFVFARLAKRIRQPRVMGEIIAGLALGPSLLGLLPGDPVEALFPADARPVLQALSQLGLVLFMFGIGYELDFALLRGAGSRVTLVSLSSMALPMALGAGLAVLLFPLYDKSQLSSDGVLAPAIFLGVAMSITAFPVLARIIAENGMQRTRIGAMALACAVVQDFLAWCVLAVAVVIATASGLWPLARMVLESGLFLGVLLYVVRPGLRRLLAPERRRAVGSSLIHAILVTGLLVSAWATHEIGLHAVFGAFAFGAVVPHRHIEVQAPQVVERIEQTSLFLLPVFFTVTGLSVDVGGLGRTGLIMTVAVVLVACTGKYVGAAVSARLTGASKAESRTLGVLLNARGLTELVILNVGLGLGVLDSRLFSAMVVMALVTTFMTGPLLHRLGFHEELRLVPAPVKNADNSV</sequence>
<dbReference type="AlphaFoldDB" id="A0A081XYU3"/>
<feature type="transmembrane region" description="Helical" evidence="7">
    <location>
        <begin position="364"/>
        <end position="387"/>
    </location>
</feature>
<dbReference type="InterPro" id="IPR006153">
    <property type="entry name" value="Cation/H_exchanger_TM"/>
</dbReference>
<comment type="caution">
    <text evidence="9">The sequence shown here is derived from an EMBL/GenBank/DDBJ whole genome shotgun (WGS) entry which is preliminary data.</text>
</comment>
<dbReference type="RefSeq" id="WP_051857798.1">
    <property type="nucleotide sequence ID" value="NZ_JBFADL010000015.1"/>
</dbReference>
<feature type="transmembrane region" description="Helical" evidence="7">
    <location>
        <begin position="213"/>
        <end position="235"/>
    </location>
</feature>
<feature type="transmembrane region" description="Helical" evidence="7">
    <location>
        <begin position="48"/>
        <end position="66"/>
    </location>
</feature>
<feature type="transmembrane region" description="Helical" evidence="7">
    <location>
        <begin position="306"/>
        <end position="324"/>
    </location>
</feature>
<keyword evidence="2" id="KW-0813">Transport</keyword>
<evidence type="ECO:0000313" key="10">
    <source>
        <dbReference type="Proteomes" id="UP000028341"/>
    </source>
</evidence>
<reference evidence="9 10" key="1">
    <citation type="submission" date="2014-02" db="EMBL/GenBank/DDBJ databases">
        <title>The genome announcement of Streptomyces toyocaensis NRRL15009.</title>
        <authorList>
            <person name="Hong H.-J."/>
            <person name="Kwun M.J."/>
        </authorList>
    </citation>
    <scope>NUCLEOTIDE SEQUENCE [LARGE SCALE GENOMIC DNA]</scope>
    <source>
        <strain evidence="9 10">NRRL 15009</strain>
    </source>
</reference>
<feature type="transmembrane region" description="Helical" evidence="7">
    <location>
        <begin position="247"/>
        <end position="264"/>
    </location>
</feature>
<feature type="domain" description="Cation/H+ exchanger transmembrane" evidence="8">
    <location>
        <begin position="28"/>
        <end position="414"/>
    </location>
</feature>
<feature type="transmembrane region" description="Helical" evidence="7">
    <location>
        <begin position="78"/>
        <end position="98"/>
    </location>
</feature>
<evidence type="ECO:0000256" key="3">
    <source>
        <dbReference type="ARBA" id="ARBA00022692"/>
    </source>
</evidence>
<evidence type="ECO:0000256" key="5">
    <source>
        <dbReference type="ARBA" id="ARBA00023065"/>
    </source>
</evidence>
<evidence type="ECO:0000256" key="6">
    <source>
        <dbReference type="ARBA" id="ARBA00023136"/>
    </source>
</evidence>
<feature type="transmembrane region" description="Helical" evidence="7">
    <location>
        <begin position="110"/>
        <end position="135"/>
    </location>
</feature>
<dbReference type="GO" id="GO:0015297">
    <property type="term" value="F:antiporter activity"/>
    <property type="evidence" value="ECO:0007669"/>
    <property type="project" value="InterPro"/>
</dbReference>
<keyword evidence="10" id="KW-1185">Reference proteome</keyword>
<dbReference type="Gene3D" id="1.20.1530.20">
    <property type="match status" value="1"/>
</dbReference>
<evidence type="ECO:0000256" key="4">
    <source>
        <dbReference type="ARBA" id="ARBA00022989"/>
    </source>
</evidence>
<evidence type="ECO:0000256" key="1">
    <source>
        <dbReference type="ARBA" id="ARBA00004141"/>
    </source>
</evidence>
<feature type="transmembrane region" description="Helical" evidence="7">
    <location>
        <begin position="270"/>
        <end position="286"/>
    </location>
</feature>
<keyword evidence="3 7" id="KW-0812">Transmembrane</keyword>
<keyword evidence="6 7" id="KW-0472">Membrane</keyword>
<comment type="subcellular location">
    <subcellularLocation>
        <location evidence="1">Membrane</location>
        <topology evidence="1">Multi-pass membrane protein</topology>
    </subcellularLocation>
</comment>
<organism evidence="9 10">
    <name type="scientific">Streptomyces toyocaensis</name>
    <dbReference type="NCBI Taxonomy" id="55952"/>
    <lineage>
        <taxon>Bacteria</taxon>
        <taxon>Bacillati</taxon>
        <taxon>Actinomycetota</taxon>
        <taxon>Actinomycetes</taxon>
        <taxon>Kitasatosporales</taxon>
        <taxon>Streptomycetaceae</taxon>
        <taxon>Streptomyces</taxon>
    </lineage>
</organism>
<dbReference type="eggNOG" id="COG0475">
    <property type="taxonomic scope" value="Bacteria"/>
</dbReference>
<evidence type="ECO:0000259" key="8">
    <source>
        <dbReference type="Pfam" id="PF00999"/>
    </source>
</evidence>
<dbReference type="InterPro" id="IPR038770">
    <property type="entry name" value="Na+/solute_symporter_sf"/>
</dbReference>
<feature type="transmembrane region" description="Helical" evidence="7">
    <location>
        <begin position="182"/>
        <end position="207"/>
    </location>
</feature>
<name>A0A081XYU3_STRTO</name>
<dbReference type="GO" id="GO:1902600">
    <property type="term" value="P:proton transmembrane transport"/>
    <property type="evidence" value="ECO:0007669"/>
    <property type="project" value="InterPro"/>
</dbReference>
<accession>A0A081XYU3</accession>
<dbReference type="GO" id="GO:0016020">
    <property type="term" value="C:membrane"/>
    <property type="evidence" value="ECO:0007669"/>
    <property type="project" value="UniProtKB-SubCell"/>
</dbReference>
<feature type="transmembrane region" description="Helical" evidence="7">
    <location>
        <begin position="18"/>
        <end position="36"/>
    </location>
</feature>
<dbReference type="InterPro" id="IPR050794">
    <property type="entry name" value="CPA2_transporter"/>
</dbReference>
<evidence type="ECO:0000313" key="9">
    <source>
        <dbReference type="EMBL" id="KES08716.1"/>
    </source>
</evidence>
<feature type="transmembrane region" description="Helical" evidence="7">
    <location>
        <begin position="393"/>
        <end position="412"/>
    </location>
</feature>
<gene>
    <name evidence="9" type="ORF">BU52_01315</name>
</gene>
<dbReference type="Pfam" id="PF00999">
    <property type="entry name" value="Na_H_Exchanger"/>
    <property type="match status" value="1"/>
</dbReference>
<keyword evidence="4 7" id="KW-1133">Transmembrane helix</keyword>